<reference evidence="1 2" key="1">
    <citation type="submission" date="2014-08" db="EMBL/GenBank/DDBJ databases">
        <authorList>
            <person name="Chen Y.-H."/>
        </authorList>
    </citation>
    <scope>NUCLEOTIDE SEQUENCE [LARGE SCALE GENOMIC DNA]</scope>
</reference>
<dbReference type="SUPFAM" id="SSF143011">
    <property type="entry name" value="RelE-like"/>
    <property type="match status" value="1"/>
</dbReference>
<dbReference type="Gene3D" id="3.30.2310.20">
    <property type="entry name" value="RelE-like"/>
    <property type="match status" value="1"/>
</dbReference>
<organism evidence="1 2">
    <name type="scientific">Neorhizobium galegae bv. officinalis</name>
    <dbReference type="NCBI Taxonomy" id="323656"/>
    <lineage>
        <taxon>Bacteria</taxon>
        <taxon>Pseudomonadati</taxon>
        <taxon>Pseudomonadota</taxon>
        <taxon>Alphaproteobacteria</taxon>
        <taxon>Hyphomicrobiales</taxon>
        <taxon>Rhizobiaceae</taxon>
        <taxon>Rhizobium/Agrobacterium group</taxon>
        <taxon>Neorhizobium</taxon>
    </lineage>
</organism>
<protein>
    <submittedName>
        <fullName evidence="1">Plasmid maintenance system killer protein</fullName>
    </submittedName>
</protein>
<dbReference type="AlphaFoldDB" id="A0A0T7FUI2"/>
<name>A0A0T7FUI2_NEOGA</name>
<evidence type="ECO:0000313" key="1">
    <source>
        <dbReference type="EMBL" id="CDZ38667.1"/>
    </source>
</evidence>
<dbReference type="PANTHER" id="PTHR40266:SF2">
    <property type="entry name" value="TOXIN HIGB-1"/>
    <property type="match status" value="1"/>
</dbReference>
<dbReference type="EMBL" id="CCRH01000014">
    <property type="protein sequence ID" value="CDZ38667.1"/>
    <property type="molecule type" value="Genomic_DNA"/>
</dbReference>
<dbReference type="Proteomes" id="UP000046176">
    <property type="component" value="Unassembled WGS sequence"/>
</dbReference>
<sequence>MISSFRNKVLAALFESGKTGKIDAKMHKRILVRLDRLEAAERPEDMNLPGFDFHALHGFSPTRYTVHVNGPWCITFEFDGKDATRVDFEQYH</sequence>
<dbReference type="InterPro" id="IPR007711">
    <property type="entry name" value="HigB-1"/>
</dbReference>
<evidence type="ECO:0000313" key="2">
    <source>
        <dbReference type="Proteomes" id="UP000046176"/>
    </source>
</evidence>
<accession>A0A0T7FUI2</accession>
<dbReference type="Pfam" id="PF05015">
    <property type="entry name" value="HigB-like_toxin"/>
    <property type="match status" value="1"/>
</dbReference>
<gene>
    <name evidence="1" type="ORF">NGAL_HAMBI1145_44900</name>
</gene>
<dbReference type="PANTHER" id="PTHR40266">
    <property type="entry name" value="TOXIN HIGB-1"/>
    <property type="match status" value="1"/>
</dbReference>
<dbReference type="RefSeq" id="WP_046668392.1">
    <property type="nucleotide sequence ID" value="NZ_CCRH01000014.1"/>
</dbReference>
<dbReference type="InterPro" id="IPR035093">
    <property type="entry name" value="RelE/ParE_toxin_dom_sf"/>
</dbReference>
<proteinExistence type="predicted"/>
<dbReference type="OrthoDB" id="9801102at2"/>